<dbReference type="EMBL" id="REGN01004260">
    <property type="protein sequence ID" value="RNA18339.1"/>
    <property type="molecule type" value="Genomic_DNA"/>
</dbReference>
<protein>
    <submittedName>
        <fullName evidence="1">Uncharacterized protein</fullName>
    </submittedName>
</protein>
<gene>
    <name evidence="1" type="ORF">BpHYR1_045225</name>
</gene>
<evidence type="ECO:0000313" key="1">
    <source>
        <dbReference type="EMBL" id="RNA18339.1"/>
    </source>
</evidence>
<accession>A0A3M7R4G3</accession>
<name>A0A3M7R4G3_BRAPC</name>
<organism evidence="1 2">
    <name type="scientific">Brachionus plicatilis</name>
    <name type="common">Marine rotifer</name>
    <name type="synonym">Brachionus muelleri</name>
    <dbReference type="NCBI Taxonomy" id="10195"/>
    <lineage>
        <taxon>Eukaryota</taxon>
        <taxon>Metazoa</taxon>
        <taxon>Spiralia</taxon>
        <taxon>Gnathifera</taxon>
        <taxon>Rotifera</taxon>
        <taxon>Eurotatoria</taxon>
        <taxon>Monogononta</taxon>
        <taxon>Pseudotrocha</taxon>
        <taxon>Ploima</taxon>
        <taxon>Brachionidae</taxon>
        <taxon>Brachionus</taxon>
    </lineage>
</organism>
<proteinExistence type="predicted"/>
<comment type="caution">
    <text evidence="1">The sequence shown here is derived from an EMBL/GenBank/DDBJ whole genome shotgun (WGS) entry which is preliminary data.</text>
</comment>
<sequence>MAAKSSDRSSVDVLHDWVIFDPTNLKMLRWLSLFHWSHNYIGVFLTHSYELNKYYIKKQSWLYEDLKVESLEFSHNQKVIALEYDNARNDIKMLAIFKQMPHRNLLINSKRNKLKSRIDPVNLLGNRTNYQIERELEIKH</sequence>
<dbReference type="Proteomes" id="UP000276133">
    <property type="component" value="Unassembled WGS sequence"/>
</dbReference>
<evidence type="ECO:0000313" key="2">
    <source>
        <dbReference type="Proteomes" id="UP000276133"/>
    </source>
</evidence>
<dbReference type="AlphaFoldDB" id="A0A3M7R4G3"/>
<keyword evidence="2" id="KW-1185">Reference proteome</keyword>
<reference evidence="1 2" key="1">
    <citation type="journal article" date="2018" name="Sci. Rep.">
        <title>Genomic signatures of local adaptation to the degree of environmental predictability in rotifers.</title>
        <authorList>
            <person name="Franch-Gras L."/>
            <person name="Hahn C."/>
            <person name="Garcia-Roger E.M."/>
            <person name="Carmona M.J."/>
            <person name="Serra M."/>
            <person name="Gomez A."/>
        </authorList>
    </citation>
    <scope>NUCLEOTIDE SEQUENCE [LARGE SCALE GENOMIC DNA]</scope>
    <source>
        <strain evidence="1">HYR1</strain>
    </source>
</reference>